<feature type="compositionally biased region" description="Polar residues" evidence="1">
    <location>
        <begin position="123"/>
        <end position="133"/>
    </location>
</feature>
<comment type="caution">
    <text evidence="2">The sequence shown here is derived from an EMBL/GenBank/DDBJ whole genome shotgun (WGS) entry which is preliminary data.</text>
</comment>
<dbReference type="SUPFAM" id="SSF140566">
    <property type="entry name" value="FlgN-like"/>
    <property type="match status" value="1"/>
</dbReference>
<dbReference type="EMBL" id="BMFJ01000004">
    <property type="protein sequence ID" value="GGE50726.1"/>
    <property type="molecule type" value="Genomic_DNA"/>
</dbReference>
<dbReference type="Gene3D" id="1.20.58.300">
    <property type="entry name" value="FlgN-like"/>
    <property type="match status" value="1"/>
</dbReference>
<proteinExistence type="predicted"/>
<evidence type="ECO:0000313" key="3">
    <source>
        <dbReference type="Proteomes" id="UP000612855"/>
    </source>
</evidence>
<dbReference type="AlphaFoldDB" id="A0A917EJF2"/>
<gene>
    <name evidence="2" type="ORF">GCM10011360_42230</name>
</gene>
<accession>A0A917EJF2</accession>
<dbReference type="InterPro" id="IPR036679">
    <property type="entry name" value="FlgN-like_sf"/>
</dbReference>
<dbReference type="GO" id="GO:0044780">
    <property type="term" value="P:bacterial-type flagellum assembly"/>
    <property type="evidence" value="ECO:0007669"/>
    <property type="project" value="InterPro"/>
</dbReference>
<evidence type="ECO:0008006" key="4">
    <source>
        <dbReference type="Google" id="ProtNLM"/>
    </source>
</evidence>
<sequence length="133" mass="14662">MANMAQALSVVDRLSRLLRDEIAAITGGRLAEVTEIYPKKTALLAEVEEAFATPRALLTDHPQSAELRGKLVELRELIAQDHALLEKMTQATGAIIDELDRIRDRHSLSGTYGPDGEKRARSTVASQHFDQSL</sequence>
<organism evidence="2 3">
    <name type="scientific">Primorskyibacter flagellatus</name>
    <dbReference type="NCBI Taxonomy" id="1387277"/>
    <lineage>
        <taxon>Bacteria</taxon>
        <taxon>Pseudomonadati</taxon>
        <taxon>Pseudomonadota</taxon>
        <taxon>Alphaproteobacteria</taxon>
        <taxon>Rhodobacterales</taxon>
        <taxon>Roseobacteraceae</taxon>
        <taxon>Primorskyibacter</taxon>
    </lineage>
</organism>
<evidence type="ECO:0000313" key="2">
    <source>
        <dbReference type="EMBL" id="GGE50726.1"/>
    </source>
</evidence>
<reference evidence="3" key="1">
    <citation type="journal article" date="2019" name="Int. J. Syst. Evol. Microbiol.">
        <title>The Global Catalogue of Microorganisms (GCM) 10K type strain sequencing project: providing services to taxonomists for standard genome sequencing and annotation.</title>
        <authorList>
            <consortium name="The Broad Institute Genomics Platform"/>
            <consortium name="The Broad Institute Genome Sequencing Center for Infectious Disease"/>
            <person name="Wu L."/>
            <person name="Ma J."/>
        </authorList>
    </citation>
    <scope>NUCLEOTIDE SEQUENCE [LARGE SCALE GENOMIC DNA]</scope>
    <source>
        <strain evidence="3">CGMCC 1.12664</strain>
    </source>
</reference>
<evidence type="ECO:0000256" key="1">
    <source>
        <dbReference type="SAM" id="MobiDB-lite"/>
    </source>
</evidence>
<feature type="region of interest" description="Disordered" evidence="1">
    <location>
        <begin position="106"/>
        <end position="133"/>
    </location>
</feature>
<dbReference type="RefSeq" id="WP_188479712.1">
    <property type="nucleotide sequence ID" value="NZ_BMFJ01000004.1"/>
</dbReference>
<name>A0A917EJF2_9RHOB</name>
<keyword evidence="3" id="KW-1185">Reference proteome</keyword>
<dbReference type="Proteomes" id="UP000612855">
    <property type="component" value="Unassembled WGS sequence"/>
</dbReference>
<protein>
    <recommendedName>
        <fullName evidence="4">Flagellar protein FlgN</fullName>
    </recommendedName>
</protein>